<keyword evidence="1 3" id="KW-0378">Hydrolase</keyword>
<accession>A0ABT0NSA3</accession>
<evidence type="ECO:0000256" key="1">
    <source>
        <dbReference type="ARBA" id="ARBA00022801"/>
    </source>
</evidence>
<evidence type="ECO:0000259" key="2">
    <source>
        <dbReference type="Pfam" id="PF07859"/>
    </source>
</evidence>
<protein>
    <submittedName>
        <fullName evidence="3">Alpha/beta hydrolase</fullName>
    </submittedName>
</protein>
<dbReference type="EMBL" id="JAMCCK010000018">
    <property type="protein sequence ID" value="MCL3994332.1"/>
    <property type="molecule type" value="Genomic_DNA"/>
</dbReference>
<dbReference type="PANTHER" id="PTHR48081">
    <property type="entry name" value="AB HYDROLASE SUPERFAMILY PROTEIN C4A8.06C"/>
    <property type="match status" value="1"/>
</dbReference>
<name>A0ABT0NSA3_9ACTN</name>
<comment type="caution">
    <text evidence="3">The sequence shown here is derived from an EMBL/GenBank/DDBJ whole genome shotgun (WGS) entry which is preliminary data.</text>
</comment>
<organism evidence="3 4">
    <name type="scientific">Streptomyces lavenduligriseus</name>
    <dbReference type="NCBI Taxonomy" id="67315"/>
    <lineage>
        <taxon>Bacteria</taxon>
        <taxon>Bacillati</taxon>
        <taxon>Actinomycetota</taxon>
        <taxon>Actinomycetes</taxon>
        <taxon>Kitasatosporales</taxon>
        <taxon>Streptomycetaceae</taxon>
        <taxon>Streptomyces</taxon>
    </lineage>
</organism>
<dbReference type="InterPro" id="IPR029058">
    <property type="entry name" value="AB_hydrolase_fold"/>
</dbReference>
<gene>
    <name evidence="3" type="ORF">M4438_12490</name>
</gene>
<reference evidence="3 4" key="1">
    <citation type="submission" date="2022-05" db="EMBL/GenBank/DDBJ databases">
        <title>Genome Resource of Streptomyces lavenduligriseus GA1-1, a Strain with Broad-Spectrum Antifungal Activity against Phytopathogenic Fungi.</title>
        <authorList>
            <person name="Qi D."/>
        </authorList>
    </citation>
    <scope>NUCLEOTIDE SEQUENCE [LARGE SCALE GENOMIC DNA]</scope>
    <source>
        <strain evidence="3 4">GA1-1</strain>
    </source>
</reference>
<evidence type="ECO:0000313" key="4">
    <source>
        <dbReference type="Proteomes" id="UP001202052"/>
    </source>
</evidence>
<dbReference type="Proteomes" id="UP001202052">
    <property type="component" value="Unassembled WGS sequence"/>
</dbReference>
<dbReference type="InterPro" id="IPR013094">
    <property type="entry name" value="AB_hydrolase_3"/>
</dbReference>
<dbReference type="PANTHER" id="PTHR48081:SF8">
    <property type="entry name" value="ALPHA_BETA HYDROLASE FOLD-3 DOMAIN-CONTAINING PROTEIN-RELATED"/>
    <property type="match status" value="1"/>
</dbReference>
<feature type="domain" description="Alpha/beta hydrolase fold-3" evidence="2">
    <location>
        <begin position="91"/>
        <end position="298"/>
    </location>
</feature>
<dbReference type="Pfam" id="PF07859">
    <property type="entry name" value="Abhydrolase_3"/>
    <property type="match status" value="1"/>
</dbReference>
<dbReference type="GO" id="GO:0016787">
    <property type="term" value="F:hydrolase activity"/>
    <property type="evidence" value="ECO:0007669"/>
    <property type="project" value="UniProtKB-KW"/>
</dbReference>
<evidence type="ECO:0000313" key="3">
    <source>
        <dbReference type="EMBL" id="MCL3994332.1"/>
    </source>
</evidence>
<dbReference type="SUPFAM" id="SSF53474">
    <property type="entry name" value="alpha/beta-Hydrolases"/>
    <property type="match status" value="1"/>
</dbReference>
<dbReference type="RefSeq" id="WP_249459190.1">
    <property type="nucleotide sequence ID" value="NZ_JAMCCK010000018.1"/>
</dbReference>
<dbReference type="Gene3D" id="3.40.50.1820">
    <property type="entry name" value="alpha/beta hydrolase"/>
    <property type="match status" value="1"/>
</dbReference>
<dbReference type="InterPro" id="IPR050300">
    <property type="entry name" value="GDXG_lipolytic_enzyme"/>
</dbReference>
<proteinExistence type="predicted"/>
<sequence>MSDATSKDATPAPTRMTLRPDLAPLVGEIPYLDVARPEVARRTLKDLEAQWEPADTSALTVTERLIPGPEGAPDVTVRIYTPKTAGPHGGLLWIHGGGFVMGGLETEHNQCVWFASRANVVVVSVQYRLAPENPFPAGAEDCYAALRWLAAHTEELGVDPARLGVAGCSAGGALAASVALMARDRKGPGLVLQLLTYPVTDDRMDTPSARSFHDTPVWSTPQSEAMWRHYLGEGHEGQETSPYAAPNRADDLGGLPAAHIVTAQYDPLRDEGLGYGRRLLEAGVPVTLHQWAGAFHIFDSFGTESGQRSIDEQVLAVREALGS</sequence>
<keyword evidence="4" id="KW-1185">Reference proteome</keyword>